<comment type="caution">
    <text evidence="3">The sequence shown here is derived from an EMBL/GenBank/DDBJ whole genome shotgun (WGS) entry which is preliminary data.</text>
</comment>
<evidence type="ECO:0000256" key="1">
    <source>
        <dbReference type="SAM" id="Phobius"/>
    </source>
</evidence>
<evidence type="ECO:0000313" key="4">
    <source>
        <dbReference type="EMBL" id="PVU85978.1"/>
    </source>
</evidence>
<organism evidence="3 5">
    <name type="scientific">Smittium simulii</name>
    <dbReference type="NCBI Taxonomy" id="133385"/>
    <lineage>
        <taxon>Eukaryota</taxon>
        <taxon>Fungi</taxon>
        <taxon>Fungi incertae sedis</taxon>
        <taxon>Zoopagomycota</taxon>
        <taxon>Kickxellomycotina</taxon>
        <taxon>Harpellomycetes</taxon>
        <taxon>Harpellales</taxon>
        <taxon>Legeriomycetaceae</taxon>
        <taxon>Smittium</taxon>
    </lineage>
</organism>
<dbReference type="EMBL" id="MBFR01000754">
    <property type="protein sequence ID" value="PVU85978.1"/>
    <property type="molecule type" value="Genomic_DNA"/>
</dbReference>
<feature type="transmembrane region" description="Helical" evidence="1">
    <location>
        <begin position="30"/>
        <end position="54"/>
    </location>
</feature>
<feature type="domain" description="Inner membrane component" evidence="2">
    <location>
        <begin position="71"/>
        <end position="120"/>
    </location>
</feature>
<sequence>MTGCCGLLGNVLWVVFGGWLYALEYFMGGVFMMLTIVGIPFGFSLWKLAALALWPFGKTTDVERVTGCRVIFNVIWVVFFGWVIALTHLLFAALFAITIIGIPFAIQNIKLAKIALWPLGTKISSSSGTLPI</sequence>
<dbReference type="InterPro" id="IPR052937">
    <property type="entry name" value="Inner_membrane_protein"/>
</dbReference>
<dbReference type="Proteomes" id="UP000245383">
    <property type="component" value="Unassembled WGS sequence"/>
</dbReference>
<gene>
    <name evidence="4" type="ORF">BB561_006850</name>
    <name evidence="3" type="ORF">BB561_006854</name>
</gene>
<evidence type="ECO:0000313" key="5">
    <source>
        <dbReference type="Proteomes" id="UP000245383"/>
    </source>
</evidence>
<name>A0A2T9Y0T9_9FUNG</name>
<keyword evidence="1" id="KW-0472">Membrane</keyword>
<dbReference type="EMBL" id="MBFR01000757">
    <property type="protein sequence ID" value="PVU85969.1"/>
    <property type="molecule type" value="Genomic_DNA"/>
</dbReference>
<protein>
    <recommendedName>
        <fullName evidence="2">Inner membrane component domain-containing protein</fullName>
    </recommendedName>
</protein>
<accession>A0A2T9Y0T9</accession>
<feature type="transmembrane region" description="Helical" evidence="1">
    <location>
        <begin position="6"/>
        <end position="23"/>
    </location>
</feature>
<keyword evidence="5" id="KW-1185">Reference proteome</keyword>
<evidence type="ECO:0000313" key="3">
    <source>
        <dbReference type="EMBL" id="PVU85969.1"/>
    </source>
</evidence>
<dbReference type="InterPro" id="IPR031308">
    <property type="entry name" value="UCP028777"/>
</dbReference>
<dbReference type="PANTHER" id="PTHR42903">
    <property type="entry name" value="INNER MEMBRANE PROTEIN YCCF"/>
    <property type="match status" value="1"/>
</dbReference>
<proteinExistence type="predicted"/>
<dbReference type="PANTHER" id="PTHR42903:SF1">
    <property type="entry name" value="INNER MEMBRANE PROTEIN YCCF"/>
    <property type="match status" value="1"/>
</dbReference>
<dbReference type="GO" id="GO:0005886">
    <property type="term" value="C:plasma membrane"/>
    <property type="evidence" value="ECO:0007669"/>
    <property type="project" value="TreeGrafter"/>
</dbReference>
<dbReference type="NCBIfam" id="NF008740">
    <property type="entry name" value="PRK11770.1-2"/>
    <property type="match status" value="1"/>
</dbReference>
<evidence type="ECO:0000259" key="2">
    <source>
        <dbReference type="Pfam" id="PF03733"/>
    </source>
</evidence>
<keyword evidence="1" id="KW-0812">Transmembrane</keyword>
<dbReference type="OrthoDB" id="16982at2759"/>
<dbReference type="InterPro" id="IPR005185">
    <property type="entry name" value="YccF"/>
</dbReference>
<feature type="transmembrane region" description="Helical" evidence="1">
    <location>
        <begin position="74"/>
        <end position="106"/>
    </location>
</feature>
<dbReference type="AlphaFoldDB" id="A0A2T9Y0T9"/>
<feature type="domain" description="Inner membrane component" evidence="2">
    <location>
        <begin position="8"/>
        <end position="58"/>
    </location>
</feature>
<reference evidence="3 5" key="1">
    <citation type="journal article" date="2018" name="MBio">
        <title>Comparative Genomics Reveals the Core Gene Toolbox for the Fungus-Insect Symbiosis.</title>
        <authorList>
            <person name="Wang Y."/>
            <person name="Stata M."/>
            <person name="Wang W."/>
            <person name="Stajich J.E."/>
            <person name="White M.M."/>
            <person name="Moncalvo J.M."/>
        </authorList>
    </citation>
    <scope>NUCLEOTIDE SEQUENCE [LARGE SCALE GENOMIC DNA]</scope>
    <source>
        <strain evidence="3 5">SWE-8-4</strain>
    </source>
</reference>
<keyword evidence="1" id="KW-1133">Transmembrane helix</keyword>
<dbReference type="Pfam" id="PF03733">
    <property type="entry name" value="YccF"/>
    <property type="match status" value="2"/>
</dbReference>
<dbReference type="PIRSF" id="PIRSF028777">
    <property type="entry name" value="UCP028777"/>
    <property type="match status" value="1"/>
</dbReference>